<proteinExistence type="predicted"/>
<dbReference type="Proteomes" id="UP000324800">
    <property type="component" value="Unassembled WGS sequence"/>
</dbReference>
<accession>A0A5J4X6P7</accession>
<evidence type="ECO:0000313" key="2">
    <source>
        <dbReference type="Proteomes" id="UP000324800"/>
    </source>
</evidence>
<name>A0A5J4X6P7_9EUKA</name>
<dbReference type="EMBL" id="SNRW01000169">
    <property type="protein sequence ID" value="KAA6402880.1"/>
    <property type="molecule type" value="Genomic_DNA"/>
</dbReference>
<evidence type="ECO:0000313" key="1">
    <source>
        <dbReference type="EMBL" id="KAA6402880.1"/>
    </source>
</evidence>
<comment type="caution">
    <text evidence="1">The sequence shown here is derived from an EMBL/GenBank/DDBJ whole genome shotgun (WGS) entry which is preliminary data.</text>
</comment>
<sequence length="157" mass="17922">MYQGDTGPIFNDIQRSGFINKIEQLIKDKIEEEKEQIRSSSRRCLDNIQSCGDTSVQSELVSIGYARVFTFAFSTASGSGEEEDYEIYYRLSQISQFFSNLNKRRNNLATFPPQPLLAHRSDEQIEEEGANEEIDSQLINNGIVFGIQIKNEARQVK</sequence>
<reference evidence="1 2" key="1">
    <citation type="submission" date="2019-03" db="EMBL/GenBank/DDBJ databases">
        <title>Single cell metagenomics reveals metabolic interactions within the superorganism composed of flagellate Streblomastix strix and complex community of Bacteroidetes bacteria on its surface.</title>
        <authorList>
            <person name="Treitli S.C."/>
            <person name="Kolisko M."/>
            <person name="Husnik F."/>
            <person name="Keeling P."/>
            <person name="Hampl V."/>
        </authorList>
    </citation>
    <scope>NUCLEOTIDE SEQUENCE [LARGE SCALE GENOMIC DNA]</scope>
    <source>
        <strain evidence="1">ST1C</strain>
    </source>
</reference>
<organism evidence="1 2">
    <name type="scientific">Streblomastix strix</name>
    <dbReference type="NCBI Taxonomy" id="222440"/>
    <lineage>
        <taxon>Eukaryota</taxon>
        <taxon>Metamonada</taxon>
        <taxon>Preaxostyla</taxon>
        <taxon>Oxymonadida</taxon>
        <taxon>Streblomastigidae</taxon>
        <taxon>Streblomastix</taxon>
    </lineage>
</organism>
<dbReference type="AlphaFoldDB" id="A0A5J4X6P7"/>
<protein>
    <submittedName>
        <fullName evidence="1">Uncharacterized protein</fullName>
    </submittedName>
</protein>
<gene>
    <name evidence="1" type="ORF">EZS28_001592</name>
</gene>